<keyword evidence="3" id="KW-1185">Reference proteome</keyword>
<dbReference type="Pfam" id="PF00078">
    <property type="entry name" value="RVT_1"/>
    <property type="match status" value="1"/>
</dbReference>
<evidence type="ECO:0000313" key="2">
    <source>
        <dbReference type="EMBL" id="EPX84951.1"/>
    </source>
</evidence>
<dbReference type="STRING" id="1123237.Salmuc_00548"/>
<name>S9QU96_9RHOB</name>
<gene>
    <name evidence="2" type="ORF">Salmuc_00548</name>
</gene>
<sequence length="514" mass="58151">MWCRSVSSEEHTIAMQRIIDLDAEAARAYLIRPECYFRSDFPSYISFAQILQDVDNVLGDRAYTALQKPTPERASDLSGVNYEIISTKDGRFGWRTFELIHPAIYVTLLNALCDPDNWKLLQNRFTSLHSNTVECTSHLIVPQDGDGHDETQILNWWLRHEQRSLELSLEYTHVLKTDVTNCYGSLYTHSIPWALHGFEESKADHSDKLIGNTIDRHIRNGRHGQTNGITQGSVLMDLIAELVLAYVDHEISQRLGHENDFHILRYRDDYSVFTQSDRRAAEIVRVISDCLRRVGMQLGAAKTSENTNIVEATIKPEKLAGIQLENMDITQAKTVQKQLLRLHAFARRHPNSGALNRLSDSAFQRISKLAETPKDLRVQVAIVCDIAVISPRTFPALSGIIAKLISLASTAEQSDLWSKVQKKMQRVPHNGQQEIWLQRVTRAKGVGLNFDSTEPICQIVAGESTQLWNNDWITDPALISALDVRKIVVGSPEDLEAVPDPAELSLFRKYAEFS</sequence>
<feature type="domain" description="Reverse transcriptase" evidence="1">
    <location>
        <begin position="1"/>
        <end position="324"/>
    </location>
</feature>
<comment type="caution">
    <text evidence="2">The sequence shown here is derived from an EMBL/GenBank/DDBJ whole genome shotgun (WGS) entry which is preliminary data.</text>
</comment>
<accession>S9QU96</accession>
<protein>
    <recommendedName>
        <fullName evidence="1">Reverse transcriptase domain-containing protein</fullName>
    </recommendedName>
</protein>
<dbReference type="AlphaFoldDB" id="S9QU96"/>
<dbReference type="Proteomes" id="UP000015347">
    <property type="component" value="Unassembled WGS sequence"/>
</dbReference>
<dbReference type="InterPro" id="IPR000477">
    <property type="entry name" value="RT_dom"/>
</dbReference>
<evidence type="ECO:0000259" key="1">
    <source>
        <dbReference type="PROSITE" id="PS50878"/>
    </source>
</evidence>
<dbReference type="PROSITE" id="PS50878">
    <property type="entry name" value="RT_POL"/>
    <property type="match status" value="1"/>
</dbReference>
<dbReference type="eggNOG" id="COG3344">
    <property type="taxonomic scope" value="Bacteria"/>
</dbReference>
<reference evidence="3" key="1">
    <citation type="journal article" date="2014" name="Stand. Genomic Sci.">
        <title>Genome sequence of the exopolysaccharide-producing Salipiger mucosus type strain (DSM 16094(T)), a moderately halophilic member of the Roseobacter clade.</title>
        <authorList>
            <person name="Riedel T."/>
            <person name="Spring S."/>
            <person name="Fiebig A."/>
            <person name="Petersen J."/>
            <person name="Kyrpides N.C."/>
            <person name="Goker M."/>
            <person name="Klenk H.P."/>
        </authorList>
    </citation>
    <scope>NUCLEOTIDE SEQUENCE [LARGE SCALE GENOMIC DNA]</scope>
    <source>
        <strain evidence="3">DSM 16094</strain>
    </source>
</reference>
<organism evidence="2 3">
    <name type="scientific">Salipiger mucosus DSM 16094</name>
    <dbReference type="NCBI Taxonomy" id="1123237"/>
    <lineage>
        <taxon>Bacteria</taxon>
        <taxon>Pseudomonadati</taxon>
        <taxon>Pseudomonadota</taxon>
        <taxon>Alphaproteobacteria</taxon>
        <taxon>Rhodobacterales</taxon>
        <taxon>Roseobacteraceae</taxon>
        <taxon>Salipiger</taxon>
    </lineage>
</organism>
<proteinExistence type="predicted"/>
<dbReference type="HOGENOM" id="CLU_039715_0_0_5"/>
<dbReference type="EMBL" id="APVH01000011">
    <property type="protein sequence ID" value="EPX84951.1"/>
    <property type="molecule type" value="Genomic_DNA"/>
</dbReference>
<evidence type="ECO:0000313" key="3">
    <source>
        <dbReference type="Proteomes" id="UP000015347"/>
    </source>
</evidence>
<dbReference type="CDD" id="cd01646">
    <property type="entry name" value="RT_Bac_retron_I"/>
    <property type="match status" value="1"/>
</dbReference>